<evidence type="ECO:0000256" key="9">
    <source>
        <dbReference type="ARBA" id="ARBA00025772"/>
    </source>
</evidence>
<keyword evidence="5" id="KW-0997">Cell inner membrane</keyword>
<keyword evidence="3" id="KW-1003">Cell membrane</keyword>
<dbReference type="InterPro" id="IPR045584">
    <property type="entry name" value="Pilin-like"/>
</dbReference>
<feature type="domain" description="General secretion pathway GspH" evidence="12">
    <location>
        <begin position="46"/>
        <end position="147"/>
    </location>
</feature>
<feature type="transmembrane region" description="Helical" evidence="11">
    <location>
        <begin position="12"/>
        <end position="33"/>
    </location>
</feature>
<accession>A0ABW4N4H6</accession>
<keyword evidence="14" id="KW-1185">Reference proteome</keyword>
<evidence type="ECO:0000313" key="13">
    <source>
        <dbReference type="EMBL" id="MFD1785027.1"/>
    </source>
</evidence>
<evidence type="ECO:0000256" key="3">
    <source>
        <dbReference type="ARBA" id="ARBA00022475"/>
    </source>
</evidence>
<dbReference type="PROSITE" id="PS00409">
    <property type="entry name" value="PROKAR_NTER_METHYL"/>
    <property type="match status" value="1"/>
</dbReference>
<evidence type="ECO:0000256" key="4">
    <source>
        <dbReference type="ARBA" id="ARBA00022481"/>
    </source>
</evidence>
<dbReference type="Pfam" id="PF07963">
    <property type="entry name" value="N_methyl"/>
    <property type="match status" value="1"/>
</dbReference>
<dbReference type="SUPFAM" id="SSF54523">
    <property type="entry name" value="Pili subunits"/>
    <property type="match status" value="1"/>
</dbReference>
<comment type="caution">
    <text evidence="13">The sequence shown here is derived from an EMBL/GenBank/DDBJ whole genome shotgun (WGS) entry which is preliminary data.</text>
</comment>
<proteinExistence type="inferred from homology"/>
<dbReference type="Pfam" id="PF12019">
    <property type="entry name" value="GspH"/>
    <property type="match status" value="1"/>
</dbReference>
<dbReference type="Gene3D" id="3.55.40.10">
    <property type="entry name" value="minor pseudopilin epsh domain"/>
    <property type="match status" value="1"/>
</dbReference>
<name>A0ABW4N4H6_9CAUL</name>
<evidence type="ECO:0000256" key="7">
    <source>
        <dbReference type="ARBA" id="ARBA00022989"/>
    </source>
</evidence>
<evidence type="ECO:0000259" key="12">
    <source>
        <dbReference type="Pfam" id="PF12019"/>
    </source>
</evidence>
<sequence length="155" mass="16651">MRTSATGADEAGFTLVEMLAAVAILGLLAGVVVMNLPDSGARLGDEADALAARLRRAQEEAILTNRPVEVAMDEAGYRFRVQRRGAWTVLEDRTFAPRAWGEGVSVQVRTADGRSAVRFDTTGAAEPAEIRLQWRERSVRVTVGGQGQVRIDAAG</sequence>
<dbReference type="InterPro" id="IPR022346">
    <property type="entry name" value="T2SS_GspH"/>
</dbReference>
<keyword evidence="7 11" id="KW-1133">Transmembrane helix</keyword>
<gene>
    <name evidence="13" type="ORF">ACFSC0_16615</name>
</gene>
<evidence type="ECO:0000256" key="5">
    <source>
        <dbReference type="ARBA" id="ARBA00022519"/>
    </source>
</evidence>
<keyword evidence="8 11" id="KW-0472">Membrane</keyword>
<keyword evidence="6 11" id="KW-0812">Transmembrane</keyword>
<dbReference type="InterPro" id="IPR012902">
    <property type="entry name" value="N_methyl_site"/>
</dbReference>
<dbReference type="EMBL" id="JBHUEY010000006">
    <property type="protein sequence ID" value="MFD1785027.1"/>
    <property type="molecule type" value="Genomic_DNA"/>
</dbReference>
<evidence type="ECO:0000313" key="14">
    <source>
        <dbReference type="Proteomes" id="UP001597237"/>
    </source>
</evidence>
<comment type="subcellular location">
    <subcellularLocation>
        <location evidence="1">Cell inner membrane</location>
        <topology evidence="1">Single-pass membrane protein</topology>
    </subcellularLocation>
</comment>
<protein>
    <recommendedName>
        <fullName evidence="2">Type II secretion system protein H</fullName>
    </recommendedName>
    <alternativeName>
        <fullName evidence="10">General secretion pathway protein H</fullName>
    </alternativeName>
</protein>
<dbReference type="RefSeq" id="WP_377281984.1">
    <property type="nucleotide sequence ID" value="NZ_JBHRSI010000005.1"/>
</dbReference>
<evidence type="ECO:0000256" key="11">
    <source>
        <dbReference type="SAM" id="Phobius"/>
    </source>
</evidence>
<keyword evidence="4" id="KW-0488">Methylation</keyword>
<evidence type="ECO:0000256" key="6">
    <source>
        <dbReference type="ARBA" id="ARBA00022692"/>
    </source>
</evidence>
<organism evidence="13 14">
    <name type="scientific">Phenylobacterium terrae</name>
    <dbReference type="NCBI Taxonomy" id="2665495"/>
    <lineage>
        <taxon>Bacteria</taxon>
        <taxon>Pseudomonadati</taxon>
        <taxon>Pseudomonadota</taxon>
        <taxon>Alphaproteobacteria</taxon>
        <taxon>Caulobacterales</taxon>
        <taxon>Caulobacteraceae</taxon>
        <taxon>Phenylobacterium</taxon>
    </lineage>
</organism>
<evidence type="ECO:0000256" key="8">
    <source>
        <dbReference type="ARBA" id="ARBA00023136"/>
    </source>
</evidence>
<evidence type="ECO:0000256" key="1">
    <source>
        <dbReference type="ARBA" id="ARBA00004377"/>
    </source>
</evidence>
<evidence type="ECO:0000256" key="2">
    <source>
        <dbReference type="ARBA" id="ARBA00021549"/>
    </source>
</evidence>
<comment type="similarity">
    <text evidence="9">Belongs to the GSP H family.</text>
</comment>
<evidence type="ECO:0000256" key="10">
    <source>
        <dbReference type="ARBA" id="ARBA00030775"/>
    </source>
</evidence>
<dbReference type="NCBIfam" id="TIGR02532">
    <property type="entry name" value="IV_pilin_GFxxxE"/>
    <property type="match status" value="1"/>
</dbReference>
<dbReference type="InterPro" id="IPR002416">
    <property type="entry name" value="T2SS_protein-GspH"/>
</dbReference>
<dbReference type="Proteomes" id="UP001597237">
    <property type="component" value="Unassembled WGS sequence"/>
</dbReference>
<dbReference type="PRINTS" id="PR00885">
    <property type="entry name" value="BCTERIALGSPH"/>
</dbReference>
<reference evidence="14" key="1">
    <citation type="journal article" date="2019" name="Int. J. Syst. Evol. Microbiol.">
        <title>The Global Catalogue of Microorganisms (GCM) 10K type strain sequencing project: providing services to taxonomists for standard genome sequencing and annotation.</title>
        <authorList>
            <consortium name="The Broad Institute Genomics Platform"/>
            <consortium name="The Broad Institute Genome Sequencing Center for Infectious Disease"/>
            <person name="Wu L."/>
            <person name="Ma J."/>
        </authorList>
    </citation>
    <scope>NUCLEOTIDE SEQUENCE [LARGE SCALE GENOMIC DNA]</scope>
    <source>
        <strain evidence="14">DFY28</strain>
    </source>
</reference>